<organism evidence="1 2">
    <name type="scientific">Lihuaxuella thermophila</name>
    <dbReference type="NCBI Taxonomy" id="1173111"/>
    <lineage>
        <taxon>Bacteria</taxon>
        <taxon>Bacillati</taxon>
        <taxon>Bacillota</taxon>
        <taxon>Bacilli</taxon>
        <taxon>Bacillales</taxon>
        <taxon>Thermoactinomycetaceae</taxon>
        <taxon>Lihuaxuella</taxon>
    </lineage>
</organism>
<proteinExistence type="predicted"/>
<reference evidence="1 2" key="1">
    <citation type="submission" date="2016-10" db="EMBL/GenBank/DDBJ databases">
        <authorList>
            <person name="de Groot N.N."/>
        </authorList>
    </citation>
    <scope>NUCLEOTIDE SEQUENCE [LARGE SCALE GENOMIC DNA]</scope>
    <source>
        <strain evidence="1 2">DSM 46701</strain>
    </source>
</reference>
<gene>
    <name evidence="1" type="ORF">SAMN05444955_10625</name>
</gene>
<dbReference type="AlphaFoldDB" id="A0A1H8DZD4"/>
<evidence type="ECO:0000313" key="1">
    <source>
        <dbReference type="EMBL" id="SEN11897.1"/>
    </source>
</evidence>
<name>A0A1H8DZD4_9BACL</name>
<protein>
    <submittedName>
        <fullName evidence="1">Uncharacterized protein</fullName>
    </submittedName>
</protein>
<sequence length="33" mass="3863">MHQNFIRLVNAIFAVFGEAARRIEERVGPPYNF</sequence>
<keyword evidence="2" id="KW-1185">Reference proteome</keyword>
<dbReference type="Proteomes" id="UP000199695">
    <property type="component" value="Unassembled WGS sequence"/>
</dbReference>
<dbReference type="STRING" id="1173111.SAMN05444955_10625"/>
<accession>A0A1H8DZD4</accession>
<dbReference type="EMBL" id="FOCQ01000006">
    <property type="protein sequence ID" value="SEN11897.1"/>
    <property type="molecule type" value="Genomic_DNA"/>
</dbReference>
<evidence type="ECO:0000313" key="2">
    <source>
        <dbReference type="Proteomes" id="UP000199695"/>
    </source>
</evidence>